<reference evidence="1 2" key="1">
    <citation type="journal article" date="2024" name="IMA Fungus">
        <title>Apiospora arundinis, a panoply of carbohydrate-active enzymes and secondary metabolites.</title>
        <authorList>
            <person name="Sorensen T."/>
            <person name="Petersen C."/>
            <person name="Muurmann A.T."/>
            <person name="Christiansen J.V."/>
            <person name="Brundto M.L."/>
            <person name="Overgaard C.K."/>
            <person name="Boysen A.T."/>
            <person name="Wollenberg R.D."/>
            <person name="Larsen T.O."/>
            <person name="Sorensen J.L."/>
            <person name="Nielsen K.L."/>
            <person name="Sondergaard T.E."/>
        </authorList>
    </citation>
    <scope>NUCLEOTIDE SEQUENCE [LARGE SCALE GENOMIC DNA]</scope>
    <source>
        <strain evidence="1 2">AAU 773</strain>
    </source>
</reference>
<comment type="caution">
    <text evidence="1">The sequence shown here is derived from an EMBL/GenBank/DDBJ whole genome shotgun (WGS) entry which is preliminary data.</text>
</comment>
<organism evidence="1 2">
    <name type="scientific">Apiospora arundinis</name>
    <dbReference type="NCBI Taxonomy" id="335852"/>
    <lineage>
        <taxon>Eukaryota</taxon>
        <taxon>Fungi</taxon>
        <taxon>Dikarya</taxon>
        <taxon>Ascomycota</taxon>
        <taxon>Pezizomycotina</taxon>
        <taxon>Sordariomycetes</taxon>
        <taxon>Xylariomycetidae</taxon>
        <taxon>Amphisphaeriales</taxon>
        <taxon>Apiosporaceae</taxon>
        <taxon>Apiospora</taxon>
    </lineage>
</organism>
<dbReference type="Proteomes" id="UP001390339">
    <property type="component" value="Unassembled WGS sequence"/>
</dbReference>
<gene>
    <name evidence="1" type="ORF">PGQ11_011024</name>
</gene>
<sequence length="530" mass="60861">MDQQLSRSVQNRAPTILTLPREIRNKIYSYFVTVDQVFEGLGNGDDFLGNIGFNFNDVFKFSFSRQTRTEAWDYLIASNIWIRLVDNPTSREFFFEYLKAYAPSWFPRLLIPFGRVPTEYRSRISRAVGIQIGMQEDTPTNDPNSIDGARRVMIFPYHPLAYKILIRELYFEGVALKALTARPAIPTLDCARRFDKLITPFLGTSHPDEGVVFDGANATHPRLGPLQEALRRPQQDPEPIDDMIALKMHFYRQGRIAESRGHYTDAMCQYFVGLNRTFSGRNEFDITTPERSSLDSMDTDLHIGFCRSAHKYVARLKKRVANHDIVQSHVKWIIEKGIDAAENAMTFIGLTDSQRMEAHLYHAFNRLHYAECWENSVSSDQRDTVLVPNRTLHRGRCTINELGNHHYLEAAREFFYATEVDPSRDIVASLDEEDLAVFKKIQQRPGPKAFELAVEDDIPLLGRWSGCPGLWSMWDEDEVLLMKQFRLRHNLGPDGDVGTPENLVTQYAVQGITWTQLSRDEIDVSVNKVA</sequence>
<dbReference type="EMBL" id="JAPCWZ010000007">
    <property type="protein sequence ID" value="KAK8855112.1"/>
    <property type="molecule type" value="Genomic_DNA"/>
</dbReference>
<accession>A0ABR2HYA9</accession>
<keyword evidence="2" id="KW-1185">Reference proteome</keyword>
<name>A0ABR2HYA9_9PEZI</name>
<evidence type="ECO:0000313" key="1">
    <source>
        <dbReference type="EMBL" id="KAK8855112.1"/>
    </source>
</evidence>
<proteinExistence type="predicted"/>
<evidence type="ECO:0000313" key="2">
    <source>
        <dbReference type="Proteomes" id="UP001390339"/>
    </source>
</evidence>
<protein>
    <submittedName>
        <fullName evidence="1">Uncharacterized protein</fullName>
    </submittedName>
</protein>